<reference evidence="1 2" key="1">
    <citation type="submission" date="2023-03" db="EMBL/GenBank/DDBJ databases">
        <title>Muricauda XX sp. nov. and Muricauda XXX sp. nov., two novel species isolated from Okinawa Trough.</title>
        <authorList>
            <person name="Cao W."/>
            <person name="Deng X."/>
        </authorList>
    </citation>
    <scope>NUCLEOTIDE SEQUENCE [LARGE SCALE GENOMIC DNA]</scope>
    <source>
        <strain evidence="1 2">334s03</strain>
    </source>
</reference>
<gene>
    <name evidence="1" type="ORF">PY092_09695</name>
</gene>
<sequence length="276" mass="31689">MKELLKEDYSKVIGALKEVKINNLFARAVVENHVSGKVYVDDVNNPTTVYVIHPYGMSLLFGKHDNQAFNRAFKDYALNKENLRDTHEWMQAYPEQWDSTLKELFADCSIKSSDNDSGQTKNIVELNTRVNFKFNPEKYASLKKDIKVPTTSAVRTGKQEFESMQGTVIPLNFWNNADDFIDNAIGYSTYYENELACTAYASVIIDKFLELGMETVPKFRGKGLARYTCSKLIDHCLKNDYEPIWACRLENIGSYTLAQKLGFEDVLQIPYYRLSN</sequence>
<dbReference type="RefSeq" id="WP_275615655.1">
    <property type="nucleotide sequence ID" value="NZ_JARFVB010000005.1"/>
</dbReference>
<dbReference type="SUPFAM" id="SSF55729">
    <property type="entry name" value="Acyl-CoA N-acyltransferases (Nat)"/>
    <property type="match status" value="1"/>
</dbReference>
<name>A0ABT5XZ00_9FLAO</name>
<accession>A0ABT5XZ00</accession>
<keyword evidence="1" id="KW-0808">Transferase</keyword>
<dbReference type="GO" id="GO:0016746">
    <property type="term" value="F:acyltransferase activity"/>
    <property type="evidence" value="ECO:0007669"/>
    <property type="project" value="UniProtKB-KW"/>
</dbReference>
<dbReference type="EMBL" id="JARFVB010000005">
    <property type="protein sequence ID" value="MDF0716420.1"/>
    <property type="molecule type" value="Genomic_DNA"/>
</dbReference>
<dbReference type="PANTHER" id="PTHR31143">
    <property type="match status" value="1"/>
</dbReference>
<comment type="caution">
    <text evidence="1">The sequence shown here is derived from an EMBL/GenBank/DDBJ whole genome shotgun (WGS) entry which is preliminary data.</text>
</comment>
<dbReference type="Proteomes" id="UP001221366">
    <property type="component" value="Unassembled WGS sequence"/>
</dbReference>
<dbReference type="InterPro" id="IPR016181">
    <property type="entry name" value="Acyl_CoA_acyltransferase"/>
</dbReference>
<evidence type="ECO:0000313" key="2">
    <source>
        <dbReference type="Proteomes" id="UP001221366"/>
    </source>
</evidence>
<proteinExistence type="predicted"/>
<keyword evidence="2" id="KW-1185">Reference proteome</keyword>
<keyword evidence="1" id="KW-0012">Acyltransferase</keyword>
<evidence type="ECO:0000313" key="1">
    <source>
        <dbReference type="EMBL" id="MDF0716420.1"/>
    </source>
</evidence>
<organism evidence="1 2">
    <name type="scientific">Flagellimonas yonaguniensis</name>
    <dbReference type="NCBI Taxonomy" id="3031325"/>
    <lineage>
        <taxon>Bacteria</taxon>
        <taxon>Pseudomonadati</taxon>
        <taxon>Bacteroidota</taxon>
        <taxon>Flavobacteriia</taxon>
        <taxon>Flavobacteriales</taxon>
        <taxon>Flavobacteriaceae</taxon>
        <taxon>Flagellimonas</taxon>
    </lineage>
</organism>
<dbReference type="Gene3D" id="3.40.630.30">
    <property type="match status" value="1"/>
</dbReference>
<dbReference type="InterPro" id="IPR027365">
    <property type="entry name" value="GNAT_acetyltra_YdfB-like"/>
</dbReference>
<dbReference type="PANTHER" id="PTHR31143:SF2">
    <property type="entry name" value="FR47-LIKE DOMAIN-CONTAINING PROTEIN-RELATED"/>
    <property type="match status" value="1"/>
</dbReference>
<protein>
    <submittedName>
        <fullName evidence="1">GNAT family N-acetyltransferase</fullName>
        <ecNumber evidence="1">2.3.1.-</ecNumber>
    </submittedName>
</protein>
<dbReference type="Pfam" id="PF12746">
    <property type="entry name" value="GNAT_acetyltran"/>
    <property type="match status" value="1"/>
</dbReference>
<dbReference type="EC" id="2.3.1.-" evidence="1"/>